<keyword evidence="2" id="KW-0285">Flavoprotein</keyword>
<reference evidence="7" key="1">
    <citation type="submission" date="2006-12" db="EMBL/GenBank/DDBJ databases">
        <title>Complete sequence of Mycobacterium vanbaalenii PYR-1.</title>
        <authorList>
            <consortium name="US DOE Joint Genome Institute"/>
            <person name="Copeland A."/>
            <person name="Lucas S."/>
            <person name="Lapidus A."/>
            <person name="Barry K."/>
            <person name="Detter J.C."/>
            <person name="Glavina del Rio T."/>
            <person name="Hammon N."/>
            <person name="Israni S."/>
            <person name="Dalin E."/>
            <person name="Tice H."/>
            <person name="Pitluck S."/>
            <person name="Singan V."/>
            <person name="Schmutz J."/>
            <person name="Larimer F."/>
            <person name="Land M."/>
            <person name="Hauser L."/>
            <person name="Kyrpides N."/>
            <person name="Anderson I.J."/>
            <person name="Miller C."/>
            <person name="Richardson P."/>
        </authorList>
    </citation>
    <scope>NUCLEOTIDE SEQUENCE [LARGE SCALE GENOMIC DNA]</scope>
    <source>
        <strain evidence="7">PYR-1</strain>
    </source>
</reference>
<keyword evidence="3" id="KW-0274">FAD</keyword>
<dbReference type="GO" id="GO:0008202">
    <property type="term" value="P:steroid metabolic process"/>
    <property type="evidence" value="ECO:0007669"/>
    <property type="project" value="UniProtKB-ARBA"/>
</dbReference>
<name>A1TCX0_MYCVP</name>
<dbReference type="InterPro" id="IPR027477">
    <property type="entry name" value="Succ_DH/fumarate_Rdtase_cat_sf"/>
</dbReference>
<keyword evidence="4" id="KW-0560">Oxidoreductase</keyword>
<accession>A1TCX0</accession>
<dbReference type="EMBL" id="CP000511">
    <property type="protein sequence ID" value="ABM15020.1"/>
    <property type="molecule type" value="Genomic_DNA"/>
</dbReference>
<dbReference type="Gene3D" id="3.50.50.60">
    <property type="entry name" value="FAD/NAD(P)-binding domain"/>
    <property type="match status" value="2"/>
</dbReference>
<evidence type="ECO:0000313" key="7">
    <source>
        <dbReference type="EMBL" id="ABM15020.1"/>
    </source>
</evidence>
<feature type="region of interest" description="Disordered" evidence="5">
    <location>
        <begin position="582"/>
        <end position="601"/>
    </location>
</feature>
<evidence type="ECO:0000256" key="5">
    <source>
        <dbReference type="SAM" id="MobiDB-lite"/>
    </source>
</evidence>
<evidence type="ECO:0000259" key="6">
    <source>
        <dbReference type="Pfam" id="PF00890"/>
    </source>
</evidence>
<dbReference type="RefSeq" id="WP_011781398.1">
    <property type="nucleotide sequence ID" value="NC_008726.1"/>
</dbReference>
<sequence>MSSVVGQTFEHFTDVLVIGSGGGGMTAALAADASGLDTLVVEKSPRFGGSTALSGGGIWVPGAPSQRREGYVPDPDEVFTYLKEITGGLVSDARLRKYVDAAPEMMEFLEKLSPWLEFVWKPGYADYYPELPGGSALGSTINVPEIDLRVLGDEEQHLLAPLALAPRGIWFAPKDLRLFYQVRQSWRGKAVLLKLIWRMFRARVFGDRMAAIGQSLSARLRLAMKQQNIPLWLNAPMTELITDTDGPEGRVVGAVIERDGRPIRVRARGGVILASGGFDHDMQWRRQHLPELNRVDELAGCGKDWSFGNPAATGDGIRAGEKVGAATDLLDEAWWFPAICWPDGRLQFMLNERMMPSQFVVNGDGERFINEAAPYMDFAHAMIEGQRSGVTHIPCWLITDIRSFHRYVVAGHLPIPKVPFAPVPTGWKVPAAWLESGVVKTGSTWEELADQIGVPGTRLRGTAERFNALAAKGHDDDFNRGDSAYDNYYGDPTLPNPNLHPLGAPPYFAFQIILGDLGTSGGLRTDEHARVLRGDDSVIGGLYAVGNASAAVMGRSYAGAGATIGPAMTFGYVAARHIADSAGGTTDRTTTSTESPGSSRR</sequence>
<dbReference type="InterPro" id="IPR003953">
    <property type="entry name" value="FAD-dep_OxRdtase_2_FAD-bd"/>
</dbReference>
<dbReference type="InterPro" id="IPR036188">
    <property type="entry name" value="FAD/NAD-bd_sf"/>
</dbReference>
<evidence type="ECO:0000313" key="8">
    <source>
        <dbReference type="Proteomes" id="UP000009159"/>
    </source>
</evidence>
<dbReference type="HOGENOM" id="CLU_011398_4_2_11"/>
<dbReference type="GO" id="GO:0033765">
    <property type="term" value="F:steroid dehydrogenase activity, acting on the CH-CH group of donors"/>
    <property type="evidence" value="ECO:0007669"/>
    <property type="project" value="UniProtKB-ARBA"/>
</dbReference>
<dbReference type="KEGG" id="mva:Mvan_4243"/>
<dbReference type="eggNOG" id="COG1053">
    <property type="taxonomic scope" value="Bacteria"/>
</dbReference>
<dbReference type="AlphaFoldDB" id="A1TCX0"/>
<dbReference type="SUPFAM" id="SSF51905">
    <property type="entry name" value="FAD/NAD(P)-binding domain"/>
    <property type="match status" value="1"/>
</dbReference>
<evidence type="ECO:0000256" key="1">
    <source>
        <dbReference type="ARBA" id="ARBA00001974"/>
    </source>
</evidence>
<dbReference type="SUPFAM" id="SSF56425">
    <property type="entry name" value="Succinate dehydrogenase/fumarate reductase flavoprotein, catalytic domain"/>
    <property type="match status" value="1"/>
</dbReference>
<protein>
    <submittedName>
        <fullName evidence="7">Fumarate reductase/succinate dehydrogenase flavoprotein domain protein</fullName>
    </submittedName>
</protein>
<dbReference type="PANTHER" id="PTHR43400:SF10">
    <property type="entry name" value="3-OXOSTEROID 1-DEHYDROGENASE"/>
    <property type="match status" value="1"/>
</dbReference>
<feature type="domain" description="FAD-dependent oxidoreductase 2 FAD-binding" evidence="6">
    <location>
        <begin position="14"/>
        <end position="563"/>
    </location>
</feature>
<dbReference type="Proteomes" id="UP000009159">
    <property type="component" value="Chromosome"/>
</dbReference>
<dbReference type="NCBIfam" id="NF009473">
    <property type="entry name" value="PRK12835.1"/>
    <property type="match status" value="1"/>
</dbReference>
<dbReference type="STRING" id="350058.Mvan_4243"/>
<comment type="cofactor">
    <cofactor evidence="1">
        <name>FAD</name>
        <dbReference type="ChEBI" id="CHEBI:57692"/>
    </cofactor>
</comment>
<dbReference type="Gene3D" id="3.90.700.10">
    <property type="entry name" value="Succinate dehydrogenase/fumarate reductase flavoprotein, catalytic domain"/>
    <property type="match status" value="1"/>
</dbReference>
<evidence type="ECO:0000256" key="3">
    <source>
        <dbReference type="ARBA" id="ARBA00022827"/>
    </source>
</evidence>
<keyword evidence="8" id="KW-1185">Reference proteome</keyword>
<gene>
    <name evidence="7" type="ordered locus">Mvan_4243</name>
</gene>
<evidence type="ECO:0000256" key="4">
    <source>
        <dbReference type="ARBA" id="ARBA00023002"/>
    </source>
</evidence>
<dbReference type="PRINTS" id="PR00411">
    <property type="entry name" value="PNDRDTASEI"/>
</dbReference>
<dbReference type="PANTHER" id="PTHR43400">
    <property type="entry name" value="FUMARATE REDUCTASE"/>
    <property type="match status" value="1"/>
</dbReference>
<proteinExistence type="predicted"/>
<dbReference type="Pfam" id="PF00890">
    <property type="entry name" value="FAD_binding_2"/>
    <property type="match status" value="1"/>
</dbReference>
<organism evidence="7 8">
    <name type="scientific">Mycolicibacterium vanbaalenii (strain DSM 7251 / JCM 13017 / BCRC 16820 / KCTC 9966 / NRRL B-24157 / PYR-1)</name>
    <name type="common">Mycobacterium vanbaalenii</name>
    <dbReference type="NCBI Taxonomy" id="350058"/>
    <lineage>
        <taxon>Bacteria</taxon>
        <taxon>Bacillati</taxon>
        <taxon>Actinomycetota</taxon>
        <taxon>Actinomycetes</taxon>
        <taxon>Mycobacteriales</taxon>
        <taxon>Mycobacteriaceae</taxon>
        <taxon>Mycolicibacterium</taxon>
    </lineage>
</organism>
<dbReference type="InterPro" id="IPR050315">
    <property type="entry name" value="FAD-oxidoreductase_2"/>
</dbReference>
<evidence type="ECO:0000256" key="2">
    <source>
        <dbReference type="ARBA" id="ARBA00022630"/>
    </source>
</evidence>
<feature type="compositionally biased region" description="Low complexity" evidence="5">
    <location>
        <begin position="582"/>
        <end position="593"/>
    </location>
</feature>